<protein>
    <submittedName>
        <fullName evidence="1">Uncharacterized protein</fullName>
    </submittedName>
</protein>
<organism evidence="1 2">
    <name type="scientific">Mucor circinelloides f. circinelloides (strain 1006PhL)</name>
    <name type="common">Mucormycosis agent</name>
    <name type="synonym">Calyptromyces circinelloides</name>
    <dbReference type="NCBI Taxonomy" id="1220926"/>
    <lineage>
        <taxon>Eukaryota</taxon>
        <taxon>Fungi</taxon>
        <taxon>Fungi incertae sedis</taxon>
        <taxon>Mucoromycota</taxon>
        <taxon>Mucoromycotina</taxon>
        <taxon>Mucoromycetes</taxon>
        <taxon>Mucorales</taxon>
        <taxon>Mucorineae</taxon>
        <taxon>Mucoraceae</taxon>
        <taxon>Mucor</taxon>
    </lineage>
</organism>
<dbReference type="InParanoid" id="S2J8Y7"/>
<dbReference type="OrthoDB" id="2248867at2759"/>
<dbReference type="VEuPathDB" id="FungiDB:HMPREF1544_06577"/>
<dbReference type="AlphaFoldDB" id="S2J8Y7"/>
<proteinExistence type="predicted"/>
<dbReference type="Proteomes" id="UP000014254">
    <property type="component" value="Unassembled WGS sequence"/>
</dbReference>
<accession>S2J8Y7</accession>
<name>S2J8Y7_MUCC1</name>
<reference evidence="2" key="1">
    <citation type="submission" date="2013-05" db="EMBL/GenBank/DDBJ databases">
        <title>The Genome sequence of Mucor circinelloides f. circinelloides 1006PhL.</title>
        <authorList>
            <consortium name="The Broad Institute Genomics Platform"/>
            <person name="Cuomo C."/>
            <person name="Earl A."/>
            <person name="Findley K."/>
            <person name="Lee S.C."/>
            <person name="Walker B."/>
            <person name="Young S."/>
            <person name="Zeng Q."/>
            <person name="Gargeya S."/>
            <person name="Fitzgerald M."/>
            <person name="Haas B."/>
            <person name="Abouelleil A."/>
            <person name="Allen A.W."/>
            <person name="Alvarado L."/>
            <person name="Arachchi H.M."/>
            <person name="Berlin A.M."/>
            <person name="Chapman S.B."/>
            <person name="Gainer-Dewar J."/>
            <person name="Goldberg J."/>
            <person name="Griggs A."/>
            <person name="Gujja S."/>
            <person name="Hansen M."/>
            <person name="Howarth C."/>
            <person name="Imamovic A."/>
            <person name="Ireland A."/>
            <person name="Larimer J."/>
            <person name="McCowan C."/>
            <person name="Murphy C."/>
            <person name="Pearson M."/>
            <person name="Poon T.W."/>
            <person name="Priest M."/>
            <person name="Roberts A."/>
            <person name="Saif S."/>
            <person name="Shea T."/>
            <person name="Sisk P."/>
            <person name="Sykes S."/>
            <person name="Wortman J."/>
            <person name="Nusbaum C."/>
            <person name="Birren B."/>
        </authorList>
    </citation>
    <scope>NUCLEOTIDE SEQUENCE [LARGE SCALE GENOMIC DNA]</scope>
    <source>
        <strain evidence="2">1006PhL</strain>
    </source>
</reference>
<evidence type="ECO:0000313" key="2">
    <source>
        <dbReference type="Proteomes" id="UP000014254"/>
    </source>
</evidence>
<dbReference type="EMBL" id="KE123985">
    <property type="protein sequence ID" value="EPB86601.1"/>
    <property type="molecule type" value="Genomic_DNA"/>
</dbReference>
<evidence type="ECO:0000313" key="1">
    <source>
        <dbReference type="EMBL" id="EPB86601.1"/>
    </source>
</evidence>
<gene>
    <name evidence="1" type="ORF">HMPREF1544_06577</name>
</gene>
<dbReference type="OMA" id="SVICARP"/>
<sequence length="295" mass="34065">MNPLMVHTYTTRNVIKASSSQPCRFGCNNGTQLLDSVTKSFLSIDAWVAQELQRIVENQILRNCYSYEALITVIEGVNQAEHYSVICARPQPAISSTLHEASQRCMNQFKSKNSDINPLAPQEEQLLQHRKRPSAETCLTSDTLAKLATINTHHVTRKNLIMAFMKLVIYCCRQCKPIHFYLQRHRKPLELMIELENMCDTYNSWSSLHDENNAAALKDSVIKIQRRLHCILFGNQIPLIDKLVCPWTLISVWVQHGKQLNHYQHEHLKKWIEFGTFCYKAAKKACGMQDAWSDY</sequence>
<keyword evidence="2" id="KW-1185">Reference proteome</keyword>